<evidence type="ECO:0000313" key="2">
    <source>
        <dbReference type="EMBL" id="AFZ66534.1"/>
    </source>
</evidence>
<dbReference type="RefSeq" id="WP_015234844.1">
    <property type="nucleotide sequence ID" value="NC_019793.1"/>
</dbReference>
<dbReference type="Gene3D" id="3.30.450.30">
    <property type="entry name" value="Dynein light chain 2a, cytoplasmic"/>
    <property type="match status" value="1"/>
</dbReference>
<dbReference type="PATRIC" id="fig|937777.3.peg.973"/>
<dbReference type="AlphaFoldDB" id="K9ZZB0"/>
<dbReference type="eggNOG" id="COG2018">
    <property type="taxonomic scope" value="Bacteria"/>
</dbReference>
<dbReference type="KEGG" id="dpd:Deipe_0966"/>
<reference evidence="3" key="1">
    <citation type="submission" date="2012-03" db="EMBL/GenBank/DDBJ databases">
        <title>Complete sequence of chromosome of Deinococcus peraridilitoris DSM 19664.</title>
        <authorList>
            <person name="Lucas S."/>
            <person name="Copeland A."/>
            <person name="Lapidus A."/>
            <person name="Glavina del Rio T."/>
            <person name="Dalin E."/>
            <person name="Tice H."/>
            <person name="Bruce D."/>
            <person name="Goodwin L."/>
            <person name="Pitluck S."/>
            <person name="Peters L."/>
            <person name="Mikhailova N."/>
            <person name="Lu M."/>
            <person name="Kyrpides N."/>
            <person name="Mavromatis K."/>
            <person name="Ivanova N."/>
            <person name="Brettin T."/>
            <person name="Detter J.C."/>
            <person name="Han C."/>
            <person name="Larimer F."/>
            <person name="Land M."/>
            <person name="Hauser L."/>
            <person name="Markowitz V."/>
            <person name="Cheng J.-F."/>
            <person name="Hugenholtz P."/>
            <person name="Woyke T."/>
            <person name="Wu D."/>
            <person name="Pukall R."/>
            <person name="Steenblock K."/>
            <person name="Brambilla E."/>
            <person name="Klenk H.-P."/>
            <person name="Eisen J.A."/>
        </authorList>
    </citation>
    <scope>NUCLEOTIDE SEQUENCE [LARGE SCALE GENOMIC DNA]</scope>
    <source>
        <strain evidence="3">DSM 19664 / LMG 22246 / CIP 109416 / KR-200</strain>
    </source>
</reference>
<organism evidence="2 3">
    <name type="scientific">Deinococcus peraridilitoris (strain DSM 19664 / LMG 22246 / CIP 109416 / KR-200)</name>
    <dbReference type="NCBI Taxonomy" id="937777"/>
    <lineage>
        <taxon>Bacteria</taxon>
        <taxon>Thermotogati</taxon>
        <taxon>Deinococcota</taxon>
        <taxon>Deinococci</taxon>
        <taxon>Deinococcales</taxon>
        <taxon>Deinococcaceae</taxon>
        <taxon>Deinococcus</taxon>
    </lineage>
</organism>
<proteinExistence type="predicted"/>
<keyword evidence="3" id="KW-1185">Reference proteome</keyword>
<dbReference type="SMART" id="SM00960">
    <property type="entry name" value="Robl_LC7"/>
    <property type="match status" value="1"/>
</dbReference>
<protein>
    <recommendedName>
        <fullName evidence="1">Roadblock/LAMTOR2 domain-containing protein</fullName>
    </recommendedName>
</protein>
<dbReference type="SUPFAM" id="SSF103196">
    <property type="entry name" value="Roadblock/LC7 domain"/>
    <property type="match status" value="1"/>
</dbReference>
<dbReference type="InterPro" id="IPR004942">
    <property type="entry name" value="Roadblock/LAMTOR2_dom"/>
</dbReference>
<dbReference type="Pfam" id="PF03259">
    <property type="entry name" value="Robl_LC7"/>
    <property type="match status" value="1"/>
</dbReference>
<feature type="domain" description="Roadblock/LAMTOR2" evidence="1">
    <location>
        <begin position="2"/>
        <end position="84"/>
    </location>
</feature>
<dbReference type="EMBL" id="CP003382">
    <property type="protein sequence ID" value="AFZ66534.1"/>
    <property type="molecule type" value="Genomic_DNA"/>
</dbReference>
<name>K9ZZB0_DEIPD</name>
<gene>
    <name evidence="2" type="ordered locus">Deipe_0966</name>
</gene>
<evidence type="ECO:0000259" key="1">
    <source>
        <dbReference type="SMART" id="SM00960"/>
    </source>
</evidence>
<dbReference type="Proteomes" id="UP000010467">
    <property type="component" value="Chromosome"/>
</dbReference>
<dbReference type="STRING" id="937777.Deipe_0966"/>
<evidence type="ECO:0000313" key="3">
    <source>
        <dbReference type="Proteomes" id="UP000010467"/>
    </source>
</evidence>
<dbReference type="HOGENOM" id="CLU_170938_0_0_0"/>
<accession>K9ZZB0</accession>
<sequence>MKLRALMGTPGVRSAALVGRDGLALEAYGDKGEHLAAELASLRESLERLARRLGSGALSRIAFTTEHFEVVAVSVGDFITGVALTRGSDTRAAQLELARVALELAPQAALGER</sequence>